<evidence type="ECO:0000313" key="2">
    <source>
        <dbReference type="EMBL" id="TRM63187.1"/>
    </source>
</evidence>
<protein>
    <submittedName>
        <fullName evidence="2">Uncharacterized protein</fullName>
    </submittedName>
</protein>
<accession>A0A550CEG8</accession>
<name>A0A550CEG8_9AGAR</name>
<dbReference type="AlphaFoldDB" id="A0A550CEG8"/>
<reference evidence="2 3" key="1">
    <citation type="journal article" date="2019" name="New Phytol.">
        <title>Comparative genomics reveals unique wood-decay strategies and fruiting body development in the Schizophyllaceae.</title>
        <authorList>
            <person name="Almasi E."/>
            <person name="Sahu N."/>
            <person name="Krizsan K."/>
            <person name="Balint B."/>
            <person name="Kovacs G.M."/>
            <person name="Kiss B."/>
            <person name="Cseklye J."/>
            <person name="Drula E."/>
            <person name="Henrissat B."/>
            <person name="Nagy I."/>
            <person name="Chovatia M."/>
            <person name="Adam C."/>
            <person name="LaButti K."/>
            <person name="Lipzen A."/>
            <person name="Riley R."/>
            <person name="Grigoriev I.V."/>
            <person name="Nagy L.G."/>
        </authorList>
    </citation>
    <scope>NUCLEOTIDE SEQUENCE [LARGE SCALE GENOMIC DNA]</scope>
    <source>
        <strain evidence="2 3">NL-1724</strain>
    </source>
</reference>
<evidence type="ECO:0000313" key="3">
    <source>
        <dbReference type="Proteomes" id="UP000320762"/>
    </source>
</evidence>
<dbReference type="PANTHER" id="PTHR34714:SF2">
    <property type="entry name" value="EGF-LIKE DOMAIN-CONTAINING PROTEIN"/>
    <property type="match status" value="1"/>
</dbReference>
<dbReference type="Proteomes" id="UP000320762">
    <property type="component" value="Unassembled WGS sequence"/>
</dbReference>
<keyword evidence="1" id="KW-0175">Coiled coil</keyword>
<dbReference type="OrthoDB" id="3509531at2759"/>
<feature type="coiled-coil region" evidence="1">
    <location>
        <begin position="524"/>
        <end position="554"/>
    </location>
</feature>
<gene>
    <name evidence="2" type="ORF">BD626DRAFT_569227</name>
</gene>
<proteinExistence type="predicted"/>
<comment type="caution">
    <text evidence="2">The sequence shown here is derived from an EMBL/GenBank/DDBJ whole genome shotgun (WGS) entry which is preliminary data.</text>
</comment>
<dbReference type="EMBL" id="VDMD01000010">
    <property type="protein sequence ID" value="TRM63187.1"/>
    <property type="molecule type" value="Genomic_DNA"/>
</dbReference>
<sequence length="798" mass="87466">MADSVPSSPQAWLNWANSIPLSKIPAKNDRTSTATNLILHDVFTDLGALKTDEADFVFAYTDILAFSPGTRVSLSLPEMASINLYTRVITSEQPVTLELVPSSDEDAQVVLWATYLDQPVTVCLAGQTGAHALDLGVASGNIGVSIICSNGDLTVTYLKKYDVQDLRADGNLAKLLATQLRIASTLFWIQPSIALCITGHVVRVTCLSYDCALLNVQASALQQQIRASQLAGPGVSYAPVLKLEYYKHTMSTVLDAGSAFQQQYDRFTDNEASVDDQLKAWDSMLKQARNTVTMQQQLAGDAKSKWDAAQDMLRTARNDMRRHQLTLQEKAMDFRLGIEAWKRDQAIKAVANILTAVVTFAIAIGAMCVGDPAPAAAAPAEAAVAIKAVAGAAEAASQVTKVITKNTLETIDKVVQALSKLLETTVSNVTAIIDATGTAGGTLRPFPASERNEDLQALAGVAAWDKWTLDIEDQMAFAISEKINGASAYLLELRKHAIDGKLTTQASAQAVKAGQEFVQLRLALHLAQTDLDRLQRLRDEFTDEKAQLSAARLLFYDRLDAMRTSTLIELRNLVWAFKFYTLTDSKVSLNPLLRMEEYKVDMATLVQEVEKWEEGFASDKSPVHFKRDINDPTFHGIGPGVVASLKKDYMATFALAPSPAVKVLPFPSGPFTGGSCFRVFGMRVYLTGLVPKPQALSADNTALIWVTVRTSGVYTDIRRDDTVLGFTSMLQERQFKYRVDAQGQAIQGGIEVDSIIQMGQHMDPPPFTQWSIRVNHPELLDLQEMKSIELEWVGRAYM</sequence>
<dbReference type="PANTHER" id="PTHR34714">
    <property type="entry name" value="EGF-LIKE DOMAIN-CONTAINING PROTEIN"/>
    <property type="match status" value="1"/>
</dbReference>
<keyword evidence="3" id="KW-1185">Reference proteome</keyword>
<evidence type="ECO:0000256" key="1">
    <source>
        <dbReference type="SAM" id="Coils"/>
    </source>
</evidence>
<organism evidence="2 3">
    <name type="scientific">Schizophyllum amplum</name>
    <dbReference type="NCBI Taxonomy" id="97359"/>
    <lineage>
        <taxon>Eukaryota</taxon>
        <taxon>Fungi</taxon>
        <taxon>Dikarya</taxon>
        <taxon>Basidiomycota</taxon>
        <taxon>Agaricomycotina</taxon>
        <taxon>Agaricomycetes</taxon>
        <taxon>Agaricomycetidae</taxon>
        <taxon>Agaricales</taxon>
        <taxon>Schizophyllaceae</taxon>
        <taxon>Schizophyllum</taxon>
    </lineage>
</organism>